<feature type="chain" id="PRO_5014908083" evidence="1">
    <location>
        <begin position="31"/>
        <end position="118"/>
    </location>
</feature>
<reference evidence="2 3" key="1">
    <citation type="submission" date="2018-01" db="EMBL/GenBank/DDBJ databases">
        <title>Complete and assembled Genome of Pantoea gaviniae DSM22758T.</title>
        <authorList>
            <person name="Stevens M.J.A."/>
            <person name="Zurfluh K."/>
            <person name="Stephan R."/>
        </authorList>
    </citation>
    <scope>NUCLEOTIDE SEQUENCE [LARGE SCALE GENOMIC DNA]</scope>
    <source>
        <strain evidence="2 3">DSM 22758</strain>
    </source>
</reference>
<protein>
    <submittedName>
        <fullName evidence="2">DUF2531 domain-containing protein</fullName>
    </submittedName>
</protein>
<dbReference type="AlphaFoldDB" id="A0A2L0IBU4"/>
<dbReference type="Proteomes" id="UP000238365">
    <property type="component" value="Chromosome"/>
</dbReference>
<gene>
    <name evidence="2" type="ORF">C2E15_01810</name>
</gene>
<accession>A0A2L0IBU4</accession>
<name>A0A2L0IBU4_9GAMM</name>
<keyword evidence="1" id="KW-0732">Signal</keyword>
<organism evidence="2 3">
    <name type="scientific">Mixta gaviniae</name>
    <dbReference type="NCBI Taxonomy" id="665914"/>
    <lineage>
        <taxon>Bacteria</taxon>
        <taxon>Pseudomonadati</taxon>
        <taxon>Pseudomonadota</taxon>
        <taxon>Gammaproteobacteria</taxon>
        <taxon>Enterobacterales</taxon>
        <taxon>Erwiniaceae</taxon>
        <taxon>Mixta</taxon>
    </lineage>
</organism>
<keyword evidence="3" id="KW-1185">Reference proteome</keyword>
<proteinExistence type="predicted"/>
<evidence type="ECO:0000256" key="1">
    <source>
        <dbReference type="SAM" id="SignalP"/>
    </source>
</evidence>
<dbReference type="KEGG" id="pgz:C2E15_01810"/>
<evidence type="ECO:0000313" key="2">
    <source>
        <dbReference type="EMBL" id="AUX91959.1"/>
    </source>
</evidence>
<dbReference type="Pfam" id="PF10748">
    <property type="entry name" value="HofP"/>
    <property type="match status" value="1"/>
</dbReference>
<feature type="signal peptide" evidence="1">
    <location>
        <begin position="1"/>
        <end position="30"/>
    </location>
</feature>
<dbReference type="PROSITE" id="PS51257">
    <property type="entry name" value="PROKAR_LIPOPROTEIN"/>
    <property type="match status" value="1"/>
</dbReference>
<dbReference type="EMBL" id="CP026377">
    <property type="protein sequence ID" value="AUX91959.1"/>
    <property type="molecule type" value="Genomic_DNA"/>
</dbReference>
<dbReference type="InterPro" id="IPR019684">
    <property type="entry name" value="HofP"/>
</dbReference>
<evidence type="ECO:0000313" key="3">
    <source>
        <dbReference type="Proteomes" id="UP000238365"/>
    </source>
</evidence>
<sequence>MRACTPLSCWHSMMKFLCISALLLSCAAAAARDPFAPPSPPCASSAASLASWQLQGLIGRDNHYIGWLRSVQGETRVVAQDRPSPFAGWRIEALTPFRLTLSAPPGCIPQQATLQMED</sequence>